<name>A0AAF0Q2T3_SOLVR</name>
<dbReference type="PANTHER" id="PTHR36617:SF15">
    <property type="entry name" value="REVERSE TRANSCRIPTASE ZINC-BINDING DOMAIN-CONTAINING PROTEIN"/>
    <property type="match status" value="1"/>
</dbReference>
<dbReference type="Proteomes" id="UP001234989">
    <property type="component" value="Chromosome 2"/>
</dbReference>
<sequence length="250" mass="28948">MHVLSSALTSSCSIASVAFQNIVTLYSNDGKGYSLVNWETALLSKDRGGLGIKNLKLQNESLLKKWLWRYTEERNALWDLFPDLFQICGNPDANVGDCWTEQGWDLVFRRLLNDWEVERVSEILGMMLGGVIINANATDRMLWKHSKDGLFSVNSAYRRGLQVMAGRPKHLWNYFWKGDIPTKVKCFTWLVIKRACLTQEVLQKKGRQLVPRTYIKRVEELGKERRHQELEEMVEVNTIMYMVVSLEGKE</sequence>
<dbReference type="InterPro" id="IPR026960">
    <property type="entry name" value="RVT-Znf"/>
</dbReference>
<feature type="domain" description="Reverse transcriptase zinc-binding" evidence="1">
    <location>
        <begin position="151"/>
        <end position="213"/>
    </location>
</feature>
<evidence type="ECO:0000313" key="3">
    <source>
        <dbReference type="Proteomes" id="UP001234989"/>
    </source>
</evidence>
<proteinExistence type="predicted"/>
<gene>
    <name evidence="2" type="ORF">MTR67_008833</name>
</gene>
<protein>
    <recommendedName>
        <fullName evidence="1">Reverse transcriptase zinc-binding domain-containing protein</fullName>
    </recommendedName>
</protein>
<dbReference type="EMBL" id="CP133613">
    <property type="protein sequence ID" value="WMV15448.1"/>
    <property type="molecule type" value="Genomic_DNA"/>
</dbReference>
<dbReference type="Pfam" id="PF13966">
    <property type="entry name" value="zf-RVT"/>
    <property type="match status" value="1"/>
</dbReference>
<organism evidence="2 3">
    <name type="scientific">Solanum verrucosum</name>
    <dbReference type="NCBI Taxonomy" id="315347"/>
    <lineage>
        <taxon>Eukaryota</taxon>
        <taxon>Viridiplantae</taxon>
        <taxon>Streptophyta</taxon>
        <taxon>Embryophyta</taxon>
        <taxon>Tracheophyta</taxon>
        <taxon>Spermatophyta</taxon>
        <taxon>Magnoliopsida</taxon>
        <taxon>eudicotyledons</taxon>
        <taxon>Gunneridae</taxon>
        <taxon>Pentapetalae</taxon>
        <taxon>asterids</taxon>
        <taxon>lamiids</taxon>
        <taxon>Solanales</taxon>
        <taxon>Solanaceae</taxon>
        <taxon>Solanoideae</taxon>
        <taxon>Solaneae</taxon>
        <taxon>Solanum</taxon>
    </lineage>
</organism>
<dbReference type="AlphaFoldDB" id="A0AAF0Q2T3"/>
<dbReference type="PANTHER" id="PTHR36617">
    <property type="entry name" value="PROTEIN, PUTATIVE-RELATED"/>
    <property type="match status" value="1"/>
</dbReference>
<accession>A0AAF0Q2T3</accession>
<evidence type="ECO:0000259" key="1">
    <source>
        <dbReference type="Pfam" id="PF13966"/>
    </source>
</evidence>
<evidence type="ECO:0000313" key="2">
    <source>
        <dbReference type="EMBL" id="WMV15448.1"/>
    </source>
</evidence>
<keyword evidence="3" id="KW-1185">Reference proteome</keyword>
<reference evidence="2" key="1">
    <citation type="submission" date="2023-08" db="EMBL/GenBank/DDBJ databases">
        <title>A de novo genome assembly of Solanum verrucosum Schlechtendal, a Mexican diploid species geographically isolated from the other diploid A-genome species in potato relatives.</title>
        <authorList>
            <person name="Hosaka K."/>
        </authorList>
    </citation>
    <scope>NUCLEOTIDE SEQUENCE</scope>
    <source>
        <tissue evidence="2">Young leaves</tissue>
    </source>
</reference>